<feature type="chain" id="PRO_5023086350" description="DUF2946 domain-containing protein" evidence="1">
    <location>
        <begin position="20"/>
        <end position="109"/>
    </location>
</feature>
<evidence type="ECO:0008006" key="4">
    <source>
        <dbReference type="Google" id="ProtNLM"/>
    </source>
</evidence>
<feature type="signal peptide" evidence="1">
    <location>
        <begin position="1"/>
        <end position="19"/>
    </location>
</feature>
<accession>A0A5D4H7A3</accession>
<proteinExistence type="predicted"/>
<organism evidence="2 3">
    <name type="scientific">Sphingobacterium phlebotomi</name>
    <dbReference type="NCBI Taxonomy" id="2605433"/>
    <lineage>
        <taxon>Bacteria</taxon>
        <taxon>Pseudomonadati</taxon>
        <taxon>Bacteroidota</taxon>
        <taxon>Sphingobacteriia</taxon>
        <taxon>Sphingobacteriales</taxon>
        <taxon>Sphingobacteriaceae</taxon>
        <taxon>Sphingobacterium</taxon>
    </lineage>
</organism>
<evidence type="ECO:0000256" key="1">
    <source>
        <dbReference type="SAM" id="SignalP"/>
    </source>
</evidence>
<dbReference type="EMBL" id="VTAV01000004">
    <property type="protein sequence ID" value="TYR36568.1"/>
    <property type="molecule type" value="Genomic_DNA"/>
</dbReference>
<evidence type="ECO:0000313" key="3">
    <source>
        <dbReference type="Proteomes" id="UP000322362"/>
    </source>
</evidence>
<keyword evidence="1" id="KW-0732">Signal</keyword>
<reference evidence="2 3" key="1">
    <citation type="submission" date="2019-08" db="EMBL/GenBank/DDBJ databases">
        <title>Phlebobacter frassis gen. nov. sp. nov., a new member of family Sphingobacteriaceae isolated from sand fly rearing media.</title>
        <authorList>
            <person name="Kakumanu M.L."/>
            <person name="Marayati B.F."/>
            <person name="Wada-Katsumata A."/>
            <person name="Wasserberg G."/>
            <person name="Schal C."/>
            <person name="Apperson C.S."/>
            <person name="Ponnusamy L."/>
        </authorList>
    </citation>
    <scope>NUCLEOTIDE SEQUENCE [LARGE SCALE GENOMIC DNA]</scope>
    <source>
        <strain evidence="2 3">SSI9</strain>
    </source>
</reference>
<evidence type="ECO:0000313" key="2">
    <source>
        <dbReference type="EMBL" id="TYR36568.1"/>
    </source>
</evidence>
<dbReference type="Proteomes" id="UP000322362">
    <property type="component" value="Unassembled WGS sequence"/>
</dbReference>
<gene>
    <name evidence="2" type="ORF">FXV77_08675</name>
</gene>
<dbReference type="RefSeq" id="WP_148918824.1">
    <property type="nucleotide sequence ID" value="NZ_VTAV01000004.1"/>
</dbReference>
<sequence>MGRYISVFMLLAVFLTANGLQYTHDIAHHHTDHYDCSSVDHTDHKHPETDECALCWFVLHQMSSSFVFGLLLPEVAVQERVSLLNELYSLSCQDGIPCLLGNKDPPLGV</sequence>
<keyword evidence="3" id="KW-1185">Reference proteome</keyword>
<protein>
    <recommendedName>
        <fullName evidence="4">DUF2946 domain-containing protein</fullName>
    </recommendedName>
</protein>
<comment type="caution">
    <text evidence="2">The sequence shown here is derived from an EMBL/GenBank/DDBJ whole genome shotgun (WGS) entry which is preliminary data.</text>
</comment>
<name>A0A5D4H7A3_9SPHI</name>
<dbReference type="AlphaFoldDB" id="A0A5D4H7A3"/>